<accession>A0A6G0Z5T0</accession>
<evidence type="ECO:0000313" key="2">
    <source>
        <dbReference type="Proteomes" id="UP000478052"/>
    </source>
</evidence>
<gene>
    <name evidence="1" type="ORF">FWK35_00006663</name>
</gene>
<evidence type="ECO:0000313" key="1">
    <source>
        <dbReference type="EMBL" id="KAF0765639.1"/>
    </source>
</evidence>
<dbReference type="AlphaFoldDB" id="A0A6G0Z5T0"/>
<protein>
    <submittedName>
        <fullName evidence="1">Uncharacterized protein</fullName>
    </submittedName>
</protein>
<name>A0A6G0Z5T0_APHCR</name>
<organism evidence="1 2">
    <name type="scientific">Aphis craccivora</name>
    <name type="common">Cowpea aphid</name>
    <dbReference type="NCBI Taxonomy" id="307492"/>
    <lineage>
        <taxon>Eukaryota</taxon>
        <taxon>Metazoa</taxon>
        <taxon>Ecdysozoa</taxon>
        <taxon>Arthropoda</taxon>
        <taxon>Hexapoda</taxon>
        <taxon>Insecta</taxon>
        <taxon>Pterygota</taxon>
        <taxon>Neoptera</taxon>
        <taxon>Paraneoptera</taxon>
        <taxon>Hemiptera</taxon>
        <taxon>Sternorrhyncha</taxon>
        <taxon>Aphidomorpha</taxon>
        <taxon>Aphidoidea</taxon>
        <taxon>Aphididae</taxon>
        <taxon>Aphidini</taxon>
        <taxon>Aphis</taxon>
        <taxon>Aphis</taxon>
    </lineage>
</organism>
<comment type="caution">
    <text evidence="1">The sequence shown here is derived from an EMBL/GenBank/DDBJ whole genome shotgun (WGS) entry which is preliminary data.</text>
</comment>
<keyword evidence="2" id="KW-1185">Reference proteome</keyword>
<proteinExistence type="predicted"/>
<reference evidence="1 2" key="1">
    <citation type="submission" date="2019-08" db="EMBL/GenBank/DDBJ databases">
        <title>Whole genome of Aphis craccivora.</title>
        <authorList>
            <person name="Voronova N.V."/>
            <person name="Shulinski R.S."/>
            <person name="Bandarenka Y.V."/>
            <person name="Zhorov D.G."/>
            <person name="Warner D."/>
        </authorList>
    </citation>
    <scope>NUCLEOTIDE SEQUENCE [LARGE SCALE GENOMIC DNA]</scope>
    <source>
        <strain evidence="1">180601</strain>
        <tissue evidence="1">Whole Body</tissue>
    </source>
</reference>
<dbReference type="Proteomes" id="UP000478052">
    <property type="component" value="Unassembled WGS sequence"/>
</dbReference>
<sequence>MYNSVHDDTTRLVSTYLCIIYHIPFLNKSKQTLRYQCTNQLTLSDLTFQTTQIWEYRFHFGQAWYCKIK</sequence>
<dbReference type="EMBL" id="VUJU01001356">
    <property type="protein sequence ID" value="KAF0765639.1"/>
    <property type="molecule type" value="Genomic_DNA"/>
</dbReference>